<reference evidence="1" key="1">
    <citation type="submission" date="2014-09" db="EMBL/GenBank/DDBJ databases">
        <authorList>
            <person name="Magalhaes I.L.F."/>
            <person name="Oliveira U."/>
            <person name="Santos F.R."/>
            <person name="Vidigal T.H.D.A."/>
            <person name="Brescovit A.D."/>
            <person name="Santos A.J."/>
        </authorList>
    </citation>
    <scope>NUCLEOTIDE SEQUENCE</scope>
    <source>
        <tissue evidence="1">Shoot tissue taken approximately 20 cm above the soil surface</tissue>
    </source>
</reference>
<reference evidence="1" key="2">
    <citation type="journal article" date="2015" name="Data Brief">
        <title>Shoot transcriptome of the giant reed, Arundo donax.</title>
        <authorList>
            <person name="Barrero R.A."/>
            <person name="Guerrero F.D."/>
            <person name="Moolhuijzen P."/>
            <person name="Goolsby J.A."/>
            <person name="Tidwell J."/>
            <person name="Bellgard S.E."/>
            <person name="Bellgard M.I."/>
        </authorList>
    </citation>
    <scope>NUCLEOTIDE SEQUENCE</scope>
    <source>
        <tissue evidence="1">Shoot tissue taken approximately 20 cm above the soil surface</tissue>
    </source>
</reference>
<proteinExistence type="predicted"/>
<organism evidence="1">
    <name type="scientific">Arundo donax</name>
    <name type="common">Giant reed</name>
    <name type="synonym">Donax arundinaceus</name>
    <dbReference type="NCBI Taxonomy" id="35708"/>
    <lineage>
        <taxon>Eukaryota</taxon>
        <taxon>Viridiplantae</taxon>
        <taxon>Streptophyta</taxon>
        <taxon>Embryophyta</taxon>
        <taxon>Tracheophyta</taxon>
        <taxon>Spermatophyta</taxon>
        <taxon>Magnoliopsida</taxon>
        <taxon>Liliopsida</taxon>
        <taxon>Poales</taxon>
        <taxon>Poaceae</taxon>
        <taxon>PACMAD clade</taxon>
        <taxon>Arundinoideae</taxon>
        <taxon>Arundineae</taxon>
        <taxon>Arundo</taxon>
    </lineage>
</organism>
<dbReference type="AlphaFoldDB" id="A0A0A9BSQ6"/>
<evidence type="ECO:0000313" key="1">
    <source>
        <dbReference type="EMBL" id="JAD65228.1"/>
    </source>
</evidence>
<name>A0A0A9BSQ6_ARUDO</name>
<dbReference type="EMBL" id="GBRH01232667">
    <property type="protein sequence ID" value="JAD65228.1"/>
    <property type="molecule type" value="Transcribed_RNA"/>
</dbReference>
<protein>
    <submittedName>
        <fullName evidence="1">Uncharacterized protein</fullName>
    </submittedName>
</protein>
<sequence>MATTVTVALQGDGEGVLARRMHRRWDRRCVASMWWHRRNGWRWLRAD</sequence>
<accession>A0A0A9BSQ6</accession>